<name>A0A3E0DQL5_9GAMM</name>
<sequence length="196" mass="22755">MIKILVVISLILIVTFIVGISCLGLNPDKNFYFSSAALFISFMSISYNIIKDKKNKEDTYKPEIFIDKLEYIKKYDDLSDNEVGTFSLVKGEIINLGNHAIDIKIQTLCLDKKIISEQKIQYLEKNRHLKIHLKNIESEPDPTTIKIKFKDLKENKKELKYEIKLNELFSEPDPSDDDNEHKGTEYFSVEIMKASR</sequence>
<keyword evidence="1" id="KW-1133">Transmembrane helix</keyword>
<keyword evidence="1" id="KW-0812">Transmembrane</keyword>
<organism evidence="2 3">
    <name type="scientific">Marinomonas pollencensis</name>
    <dbReference type="NCBI Taxonomy" id="491954"/>
    <lineage>
        <taxon>Bacteria</taxon>
        <taxon>Pseudomonadati</taxon>
        <taxon>Pseudomonadota</taxon>
        <taxon>Gammaproteobacteria</taxon>
        <taxon>Oceanospirillales</taxon>
        <taxon>Oceanospirillaceae</taxon>
        <taxon>Marinomonas</taxon>
    </lineage>
</organism>
<comment type="caution">
    <text evidence="2">The sequence shown here is derived from an EMBL/GenBank/DDBJ whole genome shotgun (WGS) entry which is preliminary data.</text>
</comment>
<dbReference type="AlphaFoldDB" id="A0A3E0DQL5"/>
<evidence type="ECO:0000313" key="3">
    <source>
        <dbReference type="Proteomes" id="UP000256542"/>
    </source>
</evidence>
<evidence type="ECO:0000313" key="2">
    <source>
        <dbReference type="EMBL" id="REG85113.1"/>
    </source>
</evidence>
<proteinExistence type="predicted"/>
<gene>
    <name evidence="2" type="ORF">DFP81_103313</name>
</gene>
<dbReference type="RefSeq" id="WP_115896980.1">
    <property type="nucleotide sequence ID" value="NZ_QUNG01000003.1"/>
</dbReference>
<feature type="transmembrane region" description="Helical" evidence="1">
    <location>
        <begin position="5"/>
        <end position="26"/>
    </location>
</feature>
<reference evidence="2 3" key="1">
    <citation type="submission" date="2018-08" db="EMBL/GenBank/DDBJ databases">
        <title>Genomic Encyclopedia of Type Strains, Phase III (KMG-III): the genomes of soil and plant-associated and newly described type strains.</title>
        <authorList>
            <person name="Whitman W."/>
        </authorList>
    </citation>
    <scope>NUCLEOTIDE SEQUENCE [LARGE SCALE GENOMIC DNA]</scope>
    <source>
        <strain evidence="2 3">CECT 7375</strain>
    </source>
</reference>
<accession>A0A3E0DQL5</accession>
<keyword evidence="3" id="KW-1185">Reference proteome</keyword>
<dbReference type="Proteomes" id="UP000256542">
    <property type="component" value="Unassembled WGS sequence"/>
</dbReference>
<dbReference type="EMBL" id="QUNG01000003">
    <property type="protein sequence ID" value="REG85113.1"/>
    <property type="molecule type" value="Genomic_DNA"/>
</dbReference>
<feature type="transmembrane region" description="Helical" evidence="1">
    <location>
        <begin position="32"/>
        <end position="50"/>
    </location>
</feature>
<dbReference type="PROSITE" id="PS51257">
    <property type="entry name" value="PROKAR_LIPOPROTEIN"/>
    <property type="match status" value="1"/>
</dbReference>
<keyword evidence="1" id="KW-0472">Membrane</keyword>
<evidence type="ECO:0000256" key="1">
    <source>
        <dbReference type="SAM" id="Phobius"/>
    </source>
</evidence>
<protein>
    <submittedName>
        <fullName evidence="2">Uncharacterized protein</fullName>
    </submittedName>
</protein>